<evidence type="ECO:0000313" key="2">
    <source>
        <dbReference type="EMBL" id="CAG8764803.1"/>
    </source>
</evidence>
<dbReference type="OrthoDB" id="447251at2759"/>
<feature type="compositionally biased region" description="Polar residues" evidence="1">
    <location>
        <begin position="70"/>
        <end position="90"/>
    </location>
</feature>
<evidence type="ECO:0000313" key="3">
    <source>
        <dbReference type="Proteomes" id="UP000789508"/>
    </source>
</evidence>
<name>A0A9N9J4F2_9GLOM</name>
<gene>
    <name evidence="2" type="ORF">ALEPTO_LOCUS13815</name>
</gene>
<keyword evidence="3" id="KW-1185">Reference proteome</keyword>
<protein>
    <submittedName>
        <fullName evidence="2">7310_t:CDS:1</fullName>
    </submittedName>
</protein>
<evidence type="ECO:0000256" key="1">
    <source>
        <dbReference type="SAM" id="MobiDB-lite"/>
    </source>
</evidence>
<feature type="non-terminal residue" evidence="2">
    <location>
        <position position="151"/>
    </location>
</feature>
<reference evidence="2" key="1">
    <citation type="submission" date="2021-06" db="EMBL/GenBank/DDBJ databases">
        <authorList>
            <person name="Kallberg Y."/>
            <person name="Tangrot J."/>
            <person name="Rosling A."/>
        </authorList>
    </citation>
    <scope>NUCLEOTIDE SEQUENCE</scope>
    <source>
        <strain evidence="2">FL130A</strain>
    </source>
</reference>
<comment type="caution">
    <text evidence="2">The sequence shown here is derived from an EMBL/GenBank/DDBJ whole genome shotgun (WGS) entry which is preliminary data.</text>
</comment>
<accession>A0A9N9J4F2</accession>
<proteinExistence type="predicted"/>
<dbReference type="EMBL" id="CAJVPS010048571">
    <property type="protein sequence ID" value="CAG8764803.1"/>
    <property type="molecule type" value="Genomic_DNA"/>
</dbReference>
<organism evidence="2 3">
    <name type="scientific">Ambispora leptoticha</name>
    <dbReference type="NCBI Taxonomy" id="144679"/>
    <lineage>
        <taxon>Eukaryota</taxon>
        <taxon>Fungi</taxon>
        <taxon>Fungi incertae sedis</taxon>
        <taxon>Mucoromycota</taxon>
        <taxon>Glomeromycotina</taxon>
        <taxon>Glomeromycetes</taxon>
        <taxon>Archaeosporales</taxon>
        <taxon>Ambisporaceae</taxon>
        <taxon>Ambispora</taxon>
    </lineage>
</organism>
<dbReference type="Proteomes" id="UP000789508">
    <property type="component" value="Unassembled WGS sequence"/>
</dbReference>
<feature type="region of interest" description="Disordered" evidence="1">
    <location>
        <begin position="61"/>
        <end position="90"/>
    </location>
</feature>
<sequence>NAIVKTDTMHHPSVPSQEEHNDSNYSSLSYSFTNVSVRTHPLHALGNDSLLSSIPSSSFVVTPSSHSSQRRTNPLSMQPQDIDGSYNQRKCDSVSSHQQTTSTIPAPIFPGLGIVYSVSGFDVIGLLARVATRPNPQINLGPVDLECSIIV</sequence>
<feature type="region of interest" description="Disordered" evidence="1">
    <location>
        <begin position="1"/>
        <end position="25"/>
    </location>
</feature>
<dbReference type="AlphaFoldDB" id="A0A9N9J4F2"/>
<feature type="non-terminal residue" evidence="2">
    <location>
        <position position="1"/>
    </location>
</feature>